<organism evidence="8 9">
    <name type="scientific">Cupriavidus pauculus</name>
    <dbReference type="NCBI Taxonomy" id="82633"/>
    <lineage>
        <taxon>Bacteria</taxon>
        <taxon>Pseudomonadati</taxon>
        <taxon>Pseudomonadota</taxon>
        <taxon>Betaproteobacteria</taxon>
        <taxon>Burkholderiales</taxon>
        <taxon>Burkholderiaceae</taxon>
        <taxon>Cupriavidus</taxon>
    </lineage>
</organism>
<dbReference type="RefSeq" id="WP_101682271.1">
    <property type="nucleotide sequence ID" value="NZ_PJRP01000006.1"/>
</dbReference>
<dbReference type="InterPro" id="IPR017881">
    <property type="entry name" value="NirD"/>
</dbReference>
<dbReference type="NCBIfam" id="TIGR02378">
    <property type="entry name" value="nirD_assim_sml"/>
    <property type="match status" value="1"/>
</dbReference>
<keyword evidence="1" id="KW-0001">2Fe-2S</keyword>
<dbReference type="PROSITE" id="PS51296">
    <property type="entry name" value="RIESKE"/>
    <property type="match status" value="1"/>
</dbReference>
<dbReference type="Pfam" id="PF13806">
    <property type="entry name" value="Rieske_2"/>
    <property type="match status" value="1"/>
</dbReference>
<keyword evidence="4" id="KW-0408">Iron</keyword>
<evidence type="ECO:0000256" key="1">
    <source>
        <dbReference type="ARBA" id="ARBA00022714"/>
    </source>
</evidence>
<dbReference type="GO" id="GO:0046872">
    <property type="term" value="F:metal ion binding"/>
    <property type="evidence" value="ECO:0007669"/>
    <property type="project" value="UniProtKB-KW"/>
</dbReference>
<dbReference type="AlphaFoldDB" id="A0A2N5CBS1"/>
<keyword evidence="5" id="KW-0411">Iron-sulfur</keyword>
<keyword evidence="2" id="KW-0479">Metal-binding</keyword>
<dbReference type="PROSITE" id="PS51300">
    <property type="entry name" value="NIRD"/>
    <property type="match status" value="1"/>
</dbReference>
<gene>
    <name evidence="8" type="primary">nirD</name>
    <name evidence="8" type="ORF">CYJ10_14930</name>
</gene>
<accession>A0A2N5CBS1</accession>
<feature type="domain" description="Rieske" evidence="7">
    <location>
        <begin position="11"/>
        <end position="112"/>
    </location>
</feature>
<dbReference type="GO" id="GO:0008942">
    <property type="term" value="F:nitrite reductase [NAD(P)H] activity"/>
    <property type="evidence" value="ECO:0007669"/>
    <property type="project" value="InterPro"/>
</dbReference>
<sequence length="132" mass="14317">MSQAHHPETWTAICTLRDIVPNTGVCALVDKQQVAVFRVGRGEEVYAIANFDPNSQASVLSRGLVGSLGEHIVVASPIYKHHFDLRTGECLEAPEHSVNAYAARVYDGKVWVAASVVQRDAEAGEVEEEMAA</sequence>
<dbReference type="CDD" id="cd03529">
    <property type="entry name" value="Rieske_NirD"/>
    <property type="match status" value="1"/>
</dbReference>
<evidence type="ECO:0000313" key="8">
    <source>
        <dbReference type="EMBL" id="PLP99692.1"/>
    </source>
</evidence>
<dbReference type="InterPro" id="IPR012748">
    <property type="entry name" value="Rieske-like_NirD"/>
</dbReference>
<dbReference type="InterPro" id="IPR036922">
    <property type="entry name" value="Rieske_2Fe-2S_sf"/>
</dbReference>
<evidence type="ECO:0000256" key="2">
    <source>
        <dbReference type="ARBA" id="ARBA00022723"/>
    </source>
</evidence>
<dbReference type="InterPro" id="IPR017941">
    <property type="entry name" value="Rieske_2Fe-2S"/>
</dbReference>
<proteinExistence type="predicted"/>
<dbReference type="GO" id="GO:0051537">
    <property type="term" value="F:2 iron, 2 sulfur cluster binding"/>
    <property type="evidence" value="ECO:0007669"/>
    <property type="project" value="UniProtKB-KW"/>
</dbReference>
<dbReference type="PANTHER" id="PTHR40562">
    <property type="match status" value="1"/>
</dbReference>
<dbReference type="EMBL" id="PJRP01000006">
    <property type="protein sequence ID" value="PLP99692.1"/>
    <property type="molecule type" value="Genomic_DNA"/>
</dbReference>
<evidence type="ECO:0000256" key="5">
    <source>
        <dbReference type="ARBA" id="ARBA00023014"/>
    </source>
</evidence>
<dbReference type="Gene3D" id="2.102.10.10">
    <property type="entry name" value="Rieske [2Fe-2S] iron-sulphur domain"/>
    <property type="match status" value="1"/>
</dbReference>
<dbReference type="GO" id="GO:0042128">
    <property type="term" value="P:nitrate assimilation"/>
    <property type="evidence" value="ECO:0007669"/>
    <property type="project" value="UniProtKB-KW"/>
</dbReference>
<evidence type="ECO:0000259" key="7">
    <source>
        <dbReference type="PROSITE" id="PS51296"/>
    </source>
</evidence>
<dbReference type="STRING" id="82633.GCA_000974605_01444"/>
<protein>
    <submittedName>
        <fullName evidence="8">Nitrite reductase (NAD(P)H) small subunit</fullName>
    </submittedName>
</protein>
<comment type="caution">
    <text evidence="8">The sequence shown here is derived from an EMBL/GenBank/DDBJ whole genome shotgun (WGS) entry which is preliminary data.</text>
</comment>
<evidence type="ECO:0000313" key="9">
    <source>
        <dbReference type="Proteomes" id="UP000234341"/>
    </source>
</evidence>
<reference evidence="8 9" key="1">
    <citation type="submission" date="2017-12" db="EMBL/GenBank/DDBJ databases">
        <title>Genome sequence of the active heterotrophic nitrifier-denitrifier, Cupriavidus pauculus UM1.</title>
        <authorList>
            <person name="Putonti C."/>
            <person name="Castignetti D."/>
        </authorList>
    </citation>
    <scope>NUCLEOTIDE SEQUENCE [LARGE SCALE GENOMIC DNA]</scope>
    <source>
        <strain evidence="8 9">UM1</strain>
    </source>
</reference>
<dbReference type="OrthoDB" id="516687at2"/>
<dbReference type="Proteomes" id="UP000234341">
    <property type="component" value="Unassembled WGS sequence"/>
</dbReference>
<keyword evidence="3" id="KW-0560">Oxidoreductase</keyword>
<keyword evidence="6" id="KW-0534">Nitrate assimilation</keyword>
<evidence type="ECO:0000256" key="4">
    <source>
        <dbReference type="ARBA" id="ARBA00023004"/>
    </source>
</evidence>
<evidence type="ECO:0000256" key="6">
    <source>
        <dbReference type="ARBA" id="ARBA00023063"/>
    </source>
</evidence>
<evidence type="ECO:0000256" key="3">
    <source>
        <dbReference type="ARBA" id="ARBA00023002"/>
    </source>
</evidence>
<dbReference type="SUPFAM" id="SSF50022">
    <property type="entry name" value="ISP domain"/>
    <property type="match status" value="1"/>
</dbReference>
<name>A0A2N5CBS1_9BURK</name>
<dbReference type="PANTHER" id="PTHR40562:SF1">
    <property type="entry name" value="NITRITE REDUCTASE (NADH) SMALL SUBUNIT"/>
    <property type="match status" value="1"/>
</dbReference>